<proteinExistence type="predicted"/>
<dbReference type="EMBL" id="AGCI01000101">
    <property type="protein sequence ID" value="EHM38556.1"/>
    <property type="molecule type" value="Genomic_DNA"/>
</dbReference>
<sequence>MKSIVLKAGHREPLAHYANCKKADVPLNDDIEYKQDFPNHDGKAQRTTS</sequence>
<evidence type="ECO:0000313" key="1">
    <source>
        <dbReference type="EMBL" id="EHM38556.1"/>
    </source>
</evidence>
<protein>
    <submittedName>
        <fullName evidence="1">Uncharacterized protein</fullName>
    </submittedName>
</protein>
<dbReference type="AlphaFoldDB" id="G9YCH7"/>
<organism evidence="1 2">
    <name type="scientific">Hafnia alvei ATCC 51873</name>
    <dbReference type="NCBI Taxonomy" id="1002364"/>
    <lineage>
        <taxon>Bacteria</taxon>
        <taxon>Pseudomonadati</taxon>
        <taxon>Pseudomonadota</taxon>
        <taxon>Gammaproteobacteria</taxon>
        <taxon>Enterobacterales</taxon>
        <taxon>Hafniaceae</taxon>
        <taxon>Hafnia</taxon>
    </lineage>
</organism>
<gene>
    <name evidence="1" type="ORF">HMPREF0454_04314</name>
</gene>
<evidence type="ECO:0000313" key="2">
    <source>
        <dbReference type="Proteomes" id="UP000005959"/>
    </source>
</evidence>
<name>G9YCH7_HAFAL</name>
<reference evidence="1 2" key="1">
    <citation type="submission" date="2011-08" db="EMBL/GenBank/DDBJ databases">
        <authorList>
            <person name="Weinstock G."/>
            <person name="Sodergren E."/>
            <person name="Clifton S."/>
            <person name="Fulton L."/>
            <person name="Fulton B."/>
            <person name="Courtney L."/>
            <person name="Fronick C."/>
            <person name="Harrison M."/>
            <person name="Strong C."/>
            <person name="Farmer C."/>
            <person name="Delahaunty K."/>
            <person name="Markovic C."/>
            <person name="Hall O."/>
            <person name="Minx P."/>
            <person name="Tomlinson C."/>
            <person name="Mitreva M."/>
            <person name="Hou S."/>
            <person name="Chen J."/>
            <person name="Wollam A."/>
            <person name="Pepin K.H."/>
            <person name="Johnson M."/>
            <person name="Bhonagiri V."/>
            <person name="Zhang X."/>
            <person name="Suruliraj S."/>
            <person name="Warren W."/>
            <person name="Chinwalla A."/>
            <person name="Mardis E.R."/>
            <person name="Wilson R.K."/>
        </authorList>
    </citation>
    <scope>NUCLEOTIDE SEQUENCE [LARGE SCALE GENOMIC DNA]</scope>
    <source>
        <strain evidence="1 2">ATCC 51873</strain>
    </source>
</reference>
<accession>G9YCH7</accession>
<comment type="caution">
    <text evidence="1">The sequence shown here is derived from an EMBL/GenBank/DDBJ whole genome shotgun (WGS) entry which is preliminary data.</text>
</comment>
<dbReference type="Proteomes" id="UP000005959">
    <property type="component" value="Unassembled WGS sequence"/>
</dbReference>
<dbReference type="HOGENOM" id="CLU_3136273_0_0_6"/>